<dbReference type="Proteomes" id="UP000179734">
    <property type="component" value="Unassembled WGS sequence"/>
</dbReference>
<gene>
    <name evidence="5" type="ORF">BKN37_08725</name>
    <name evidence="6" type="ORF">C1Y40_02138</name>
</gene>
<evidence type="ECO:0008006" key="9">
    <source>
        <dbReference type="Google" id="ProtNLM"/>
    </source>
</evidence>
<dbReference type="EMBL" id="PPEA01000303">
    <property type="protein sequence ID" value="PQM47649.1"/>
    <property type="molecule type" value="Genomic_DNA"/>
</dbReference>
<dbReference type="Proteomes" id="UP000238296">
    <property type="component" value="Unassembled WGS sequence"/>
</dbReference>
<evidence type="ECO:0000313" key="6">
    <source>
        <dbReference type="EMBL" id="PQM47649.1"/>
    </source>
</evidence>
<sequence>MAEDAEAADTAEPEDAADTDDPEVAEPAPKRRPAWVSTALTAAALAVICGLLASSAYLGWHHHAAAHHRAQTAAFAAAAKQELINLTSFNYTHAKDDVQRVLDNATGEFKDDFTKRADDFTAVVEQSKVVTEGTVTAVAVESMSTDAAVVLVSATSNVTNAAGAQEEPRAWRMRMTVTRDGDQYKVSKVEMVS</sequence>
<evidence type="ECO:0000256" key="3">
    <source>
        <dbReference type="SAM" id="MobiDB-lite"/>
    </source>
</evidence>
<name>A0A1S1NLD9_9MYCO</name>
<evidence type="ECO:0000313" key="5">
    <source>
        <dbReference type="EMBL" id="OHV04708.1"/>
    </source>
</evidence>
<proteinExistence type="predicted"/>
<keyword evidence="2 4" id="KW-0472">Membrane</keyword>
<dbReference type="GO" id="GO:0016020">
    <property type="term" value="C:membrane"/>
    <property type="evidence" value="ECO:0007669"/>
    <property type="project" value="UniProtKB-SubCell"/>
</dbReference>
<protein>
    <recommendedName>
        <fullName evidence="9">Mammalian cell entry protein</fullName>
    </recommendedName>
</protein>
<feature type="transmembrane region" description="Helical" evidence="4">
    <location>
        <begin position="34"/>
        <end position="60"/>
    </location>
</feature>
<dbReference type="EMBL" id="MLQM01000032">
    <property type="protein sequence ID" value="OHV04708.1"/>
    <property type="molecule type" value="Genomic_DNA"/>
</dbReference>
<reference evidence="6" key="3">
    <citation type="submission" date="2018-01" db="EMBL/GenBank/DDBJ databases">
        <authorList>
            <person name="Gaut B.S."/>
            <person name="Morton B.R."/>
            <person name="Clegg M.T."/>
            <person name="Duvall M.R."/>
        </authorList>
    </citation>
    <scope>NUCLEOTIDE SEQUENCE</scope>
    <source>
        <strain evidence="6">ATCC BAA-2683</strain>
    </source>
</reference>
<evidence type="ECO:0000256" key="1">
    <source>
        <dbReference type="ARBA" id="ARBA00004370"/>
    </source>
</evidence>
<feature type="compositionally biased region" description="Acidic residues" evidence="3">
    <location>
        <begin position="1"/>
        <end position="24"/>
    </location>
</feature>
<reference evidence="5 7" key="1">
    <citation type="submission" date="2016-10" db="EMBL/GenBank/DDBJ databases">
        <title>Genome sequence of Mycobacterium talmonii.</title>
        <authorList>
            <person name="Greninger A.L."/>
            <person name="Elliott B."/>
            <person name="Vasireddy S."/>
            <person name="Vasireddy R."/>
        </authorList>
    </citation>
    <scope>NUCLEOTIDE SEQUENCE [LARGE SCALE GENOMIC DNA]</scope>
    <source>
        <strain evidence="5">MO-5499</strain>
        <strain evidence="7">NE-TNMC-100812</strain>
    </source>
</reference>
<organism evidence="5 7">
    <name type="scientific">Mycobacterium talmoniae</name>
    <dbReference type="NCBI Taxonomy" id="1858794"/>
    <lineage>
        <taxon>Bacteria</taxon>
        <taxon>Bacillati</taxon>
        <taxon>Actinomycetota</taxon>
        <taxon>Actinomycetes</taxon>
        <taxon>Mycobacteriales</taxon>
        <taxon>Mycobacteriaceae</taxon>
        <taxon>Mycobacterium</taxon>
    </lineage>
</organism>
<feature type="region of interest" description="Disordered" evidence="3">
    <location>
        <begin position="1"/>
        <end position="32"/>
    </location>
</feature>
<keyword evidence="7" id="KW-1185">Reference proteome</keyword>
<keyword evidence="4" id="KW-0812">Transmembrane</keyword>
<comment type="subcellular location">
    <subcellularLocation>
        <location evidence="1">Membrane</location>
    </subcellularLocation>
</comment>
<dbReference type="PANTHER" id="PTHR37042">
    <property type="entry name" value="OUTER MEMBRANE PROTEIN RV1973"/>
    <property type="match status" value="1"/>
</dbReference>
<dbReference type="RefSeq" id="WP_071024506.1">
    <property type="nucleotide sequence ID" value="NZ_MLQM01000032.1"/>
</dbReference>
<comment type="caution">
    <text evidence="5">The sequence shown here is derived from an EMBL/GenBank/DDBJ whole genome shotgun (WGS) entry which is preliminary data.</text>
</comment>
<keyword evidence="4" id="KW-1133">Transmembrane helix</keyword>
<evidence type="ECO:0000313" key="8">
    <source>
        <dbReference type="Proteomes" id="UP000238296"/>
    </source>
</evidence>
<evidence type="ECO:0000313" key="7">
    <source>
        <dbReference type="Proteomes" id="UP000179734"/>
    </source>
</evidence>
<evidence type="ECO:0000256" key="4">
    <source>
        <dbReference type="SAM" id="Phobius"/>
    </source>
</evidence>
<dbReference type="AlphaFoldDB" id="A0A1S1NLD9"/>
<evidence type="ECO:0000256" key="2">
    <source>
        <dbReference type="ARBA" id="ARBA00023136"/>
    </source>
</evidence>
<accession>A0A1S1NLD9</accession>
<dbReference type="PANTHER" id="PTHR37042:SF4">
    <property type="entry name" value="OUTER MEMBRANE PROTEIN RV1973"/>
    <property type="match status" value="1"/>
</dbReference>
<reference evidence="6 8" key="2">
    <citation type="journal article" date="2017" name="Int. J. Syst. Evol. Microbiol.">
        <title>Mycobacterium talmoniae sp. nov., a slowly growing mycobacterium isolated from human respiratory samples.</title>
        <authorList>
            <person name="Davidson R.M."/>
            <person name="DeGroote M.A."/>
            <person name="Marola J.L."/>
            <person name="Buss S."/>
            <person name="Jones V."/>
            <person name="McNeil M.R."/>
            <person name="Freifeld A.G."/>
            <person name="Elaine Epperson L."/>
            <person name="Hasan N.A."/>
            <person name="Jackson M."/>
            <person name="Iwen P.C."/>
            <person name="Salfinger M."/>
            <person name="Strong M."/>
        </authorList>
    </citation>
    <scope>NUCLEOTIDE SEQUENCE [LARGE SCALE GENOMIC DNA]</scope>
    <source>
        <strain evidence="6 8">ATCC BAA-2683</strain>
    </source>
</reference>